<dbReference type="GO" id="GO:0005524">
    <property type="term" value="F:ATP binding"/>
    <property type="evidence" value="ECO:0007669"/>
    <property type="project" value="InterPro"/>
</dbReference>
<dbReference type="PANTHER" id="PTHR10073:SF12">
    <property type="entry name" value="DNA MISMATCH REPAIR PROTEIN MLH1"/>
    <property type="match status" value="1"/>
</dbReference>
<dbReference type="Pfam" id="PF08676">
    <property type="entry name" value="MutL_C"/>
    <property type="match status" value="1"/>
</dbReference>
<sequence length="115" mass="13131">MLPFDFEHFGGNTFVLRAVPIVMGRSPNLKIINEIISDITDIGKDKSFSDKLEEIINYLACHKSIRGGDDMSLQSIRKLLIDLANCKDSFHCAHGRPTLKFFSFKELDKLFKRIV</sequence>
<dbReference type="InterPro" id="IPR042120">
    <property type="entry name" value="MutL_C_dimsub"/>
</dbReference>
<accession>X1FGS7</accession>
<dbReference type="PANTHER" id="PTHR10073">
    <property type="entry name" value="DNA MISMATCH REPAIR PROTEIN MLH, PMS, MUTL"/>
    <property type="match status" value="1"/>
</dbReference>
<gene>
    <name evidence="2" type="ORF">S03H2_14585</name>
</gene>
<dbReference type="GO" id="GO:0006298">
    <property type="term" value="P:mismatch repair"/>
    <property type="evidence" value="ECO:0007669"/>
    <property type="project" value="InterPro"/>
</dbReference>
<dbReference type="Gene3D" id="3.30.1370.100">
    <property type="entry name" value="MutL, C-terminal domain, regulatory subdomain"/>
    <property type="match status" value="1"/>
</dbReference>
<dbReference type="InterPro" id="IPR037198">
    <property type="entry name" value="MutL_C_sf"/>
</dbReference>
<name>X1FGS7_9ZZZZ</name>
<evidence type="ECO:0000313" key="2">
    <source>
        <dbReference type="EMBL" id="GAH44861.1"/>
    </source>
</evidence>
<dbReference type="GO" id="GO:0140664">
    <property type="term" value="F:ATP-dependent DNA damage sensor activity"/>
    <property type="evidence" value="ECO:0007669"/>
    <property type="project" value="InterPro"/>
</dbReference>
<organism evidence="2">
    <name type="scientific">marine sediment metagenome</name>
    <dbReference type="NCBI Taxonomy" id="412755"/>
    <lineage>
        <taxon>unclassified sequences</taxon>
        <taxon>metagenomes</taxon>
        <taxon>ecological metagenomes</taxon>
    </lineage>
</organism>
<dbReference type="InterPro" id="IPR042121">
    <property type="entry name" value="MutL_C_regsub"/>
</dbReference>
<dbReference type="SUPFAM" id="SSF118116">
    <property type="entry name" value="DNA mismatch repair protein MutL"/>
    <property type="match status" value="1"/>
</dbReference>
<proteinExistence type="predicted"/>
<protein>
    <recommendedName>
        <fullName evidence="1">MutL C-terminal dimerisation domain-containing protein</fullName>
    </recommendedName>
</protein>
<dbReference type="Gene3D" id="3.30.1540.20">
    <property type="entry name" value="MutL, C-terminal domain, dimerisation subdomain"/>
    <property type="match status" value="1"/>
</dbReference>
<dbReference type="AlphaFoldDB" id="X1FGS7"/>
<dbReference type="GO" id="GO:0016887">
    <property type="term" value="F:ATP hydrolysis activity"/>
    <property type="evidence" value="ECO:0007669"/>
    <property type="project" value="InterPro"/>
</dbReference>
<comment type="caution">
    <text evidence="2">The sequence shown here is derived from an EMBL/GenBank/DDBJ whole genome shotgun (WGS) entry which is preliminary data.</text>
</comment>
<dbReference type="EMBL" id="BARU01007404">
    <property type="protein sequence ID" value="GAH44861.1"/>
    <property type="molecule type" value="Genomic_DNA"/>
</dbReference>
<dbReference type="GO" id="GO:0032300">
    <property type="term" value="C:mismatch repair complex"/>
    <property type="evidence" value="ECO:0007669"/>
    <property type="project" value="InterPro"/>
</dbReference>
<dbReference type="InterPro" id="IPR038973">
    <property type="entry name" value="MutL/Mlh/Pms-like"/>
</dbReference>
<reference evidence="2" key="1">
    <citation type="journal article" date="2014" name="Front. Microbiol.">
        <title>High frequency of phylogenetically diverse reductive dehalogenase-homologous genes in deep subseafloor sedimentary metagenomes.</title>
        <authorList>
            <person name="Kawai M."/>
            <person name="Futagami T."/>
            <person name="Toyoda A."/>
            <person name="Takaki Y."/>
            <person name="Nishi S."/>
            <person name="Hori S."/>
            <person name="Arai W."/>
            <person name="Tsubouchi T."/>
            <person name="Morono Y."/>
            <person name="Uchiyama I."/>
            <person name="Ito T."/>
            <person name="Fujiyama A."/>
            <person name="Inagaki F."/>
            <person name="Takami H."/>
        </authorList>
    </citation>
    <scope>NUCLEOTIDE SEQUENCE</scope>
    <source>
        <strain evidence="2">Expedition CK06-06</strain>
    </source>
</reference>
<dbReference type="InterPro" id="IPR014790">
    <property type="entry name" value="MutL_C"/>
</dbReference>
<feature type="domain" description="MutL C-terminal dimerisation" evidence="1">
    <location>
        <begin position="4"/>
        <end position="69"/>
    </location>
</feature>
<evidence type="ECO:0000259" key="1">
    <source>
        <dbReference type="Pfam" id="PF08676"/>
    </source>
</evidence>